<sequence length="86" mass="8885">MNVFRILGDLSHLLAMMLLLGKIWRSKSCAGICDVAGGTQPAQVGAELALSGSLRRPAGGALRPCSLAALLGVWRSFGAGLVVAKH</sequence>
<reference evidence="2" key="1">
    <citation type="submission" date="2023-06" db="EMBL/GenBank/DDBJ databases">
        <title>Reference genome for the Northern bat (Eptesicus nilssonii), a most northern bat species.</title>
        <authorList>
            <person name="Laine V.N."/>
            <person name="Pulliainen A.T."/>
            <person name="Lilley T.M."/>
        </authorList>
    </citation>
    <scope>NUCLEOTIDE SEQUENCE</scope>
    <source>
        <strain evidence="2">BLF_Eptnil</strain>
        <tissue evidence="2">Kidney</tissue>
    </source>
</reference>
<dbReference type="Proteomes" id="UP001177744">
    <property type="component" value="Unassembled WGS sequence"/>
</dbReference>
<comment type="caution">
    <text evidence="2">The sequence shown here is derived from an EMBL/GenBank/DDBJ whole genome shotgun (WGS) entry which is preliminary data.</text>
</comment>
<organism evidence="2 3">
    <name type="scientific">Cnephaeus nilssonii</name>
    <name type="common">Northern bat</name>
    <name type="synonym">Eptesicus nilssonii</name>
    <dbReference type="NCBI Taxonomy" id="3371016"/>
    <lineage>
        <taxon>Eukaryota</taxon>
        <taxon>Metazoa</taxon>
        <taxon>Chordata</taxon>
        <taxon>Craniata</taxon>
        <taxon>Vertebrata</taxon>
        <taxon>Euteleostomi</taxon>
        <taxon>Mammalia</taxon>
        <taxon>Eutheria</taxon>
        <taxon>Laurasiatheria</taxon>
        <taxon>Chiroptera</taxon>
        <taxon>Yangochiroptera</taxon>
        <taxon>Vespertilionidae</taxon>
        <taxon>Cnephaeus</taxon>
    </lineage>
</organism>
<evidence type="ECO:0000313" key="2">
    <source>
        <dbReference type="EMBL" id="KAK1341609.1"/>
    </source>
</evidence>
<dbReference type="AlphaFoldDB" id="A0AA40LS33"/>
<feature type="signal peptide" evidence="1">
    <location>
        <begin position="1"/>
        <end position="25"/>
    </location>
</feature>
<keyword evidence="1" id="KW-0732">Signal</keyword>
<proteinExistence type="predicted"/>
<evidence type="ECO:0000313" key="3">
    <source>
        <dbReference type="Proteomes" id="UP001177744"/>
    </source>
</evidence>
<accession>A0AA40LS33</accession>
<evidence type="ECO:0000256" key="1">
    <source>
        <dbReference type="SAM" id="SignalP"/>
    </source>
</evidence>
<feature type="chain" id="PRO_5041283212" evidence="1">
    <location>
        <begin position="26"/>
        <end position="86"/>
    </location>
</feature>
<dbReference type="EMBL" id="JAULJE010000007">
    <property type="protein sequence ID" value="KAK1341609.1"/>
    <property type="molecule type" value="Genomic_DNA"/>
</dbReference>
<protein>
    <submittedName>
        <fullName evidence="2">Uncharacterized protein</fullName>
    </submittedName>
</protein>
<gene>
    <name evidence="2" type="ORF">QTO34_018024</name>
</gene>
<name>A0AA40LS33_CNENI</name>
<keyword evidence="3" id="KW-1185">Reference proteome</keyword>